<dbReference type="PATRIC" id="fig|84531.8.peg.1301"/>
<gene>
    <name evidence="2" type="ORF">LA76x_1276</name>
</gene>
<keyword evidence="3" id="KW-1185">Reference proteome</keyword>
<dbReference type="Gene3D" id="3.10.450.40">
    <property type="match status" value="1"/>
</dbReference>
<proteinExistence type="predicted"/>
<evidence type="ECO:0000259" key="1">
    <source>
        <dbReference type="Pfam" id="PF04965"/>
    </source>
</evidence>
<dbReference type="Pfam" id="PF04965">
    <property type="entry name" value="GPW_gp25"/>
    <property type="match status" value="1"/>
</dbReference>
<dbReference type="RefSeq" id="WP_057917017.1">
    <property type="nucleotide sequence ID" value="NZ_CP011129.1"/>
</dbReference>
<dbReference type="AlphaFoldDB" id="A0A0S2F7C6"/>
<evidence type="ECO:0000313" key="3">
    <source>
        <dbReference type="Proteomes" id="UP000060787"/>
    </source>
</evidence>
<name>A0A0S2F7C6_LYSAN</name>
<organism evidence="2 3">
    <name type="scientific">Lysobacter antibioticus</name>
    <dbReference type="NCBI Taxonomy" id="84531"/>
    <lineage>
        <taxon>Bacteria</taxon>
        <taxon>Pseudomonadati</taxon>
        <taxon>Pseudomonadota</taxon>
        <taxon>Gammaproteobacteria</taxon>
        <taxon>Lysobacterales</taxon>
        <taxon>Lysobacteraceae</taxon>
        <taxon>Lysobacter</taxon>
    </lineage>
</organism>
<dbReference type="STRING" id="84531.LA76x_1276"/>
<dbReference type="InterPro" id="IPR007048">
    <property type="entry name" value="IraD/Gp25-like"/>
</dbReference>
<dbReference type="EMBL" id="CP011129">
    <property type="protein sequence ID" value="ALN79434.1"/>
    <property type="molecule type" value="Genomic_DNA"/>
</dbReference>
<reference evidence="2 3" key="1">
    <citation type="journal article" date="2015" name="BMC Genomics">
        <title>Comparative genomics and metabolic profiling of the genus Lysobacter.</title>
        <authorList>
            <person name="de Bruijn I."/>
            <person name="Cheng X."/>
            <person name="de Jager V."/>
            <person name="Exposito R.G."/>
            <person name="Watrous J."/>
            <person name="Patel N."/>
            <person name="Postma J."/>
            <person name="Dorrestein P.C."/>
            <person name="Kobayashi D."/>
            <person name="Raaijmakers J.M."/>
        </authorList>
    </citation>
    <scope>NUCLEOTIDE SEQUENCE [LARGE SCALE GENOMIC DNA]</scope>
    <source>
        <strain evidence="2 3">76</strain>
    </source>
</reference>
<evidence type="ECO:0000313" key="2">
    <source>
        <dbReference type="EMBL" id="ALN79434.1"/>
    </source>
</evidence>
<sequence>MIGTDRHTGKRIDGEAHLRQSITDILTTPIGSRVMRRDYGSLLFELIDQPMNEATRVRLFGATATALQRFEPRFRLARVSLSPGDAPGSARLELQGQRIDATGRRVPAHLSIPLSIRL</sequence>
<dbReference type="Proteomes" id="UP000060787">
    <property type="component" value="Chromosome"/>
</dbReference>
<protein>
    <submittedName>
        <fullName evidence="2">Gene 25-like lysozyme family protein</fullName>
    </submittedName>
</protein>
<feature type="domain" description="IraD/Gp25-like" evidence="1">
    <location>
        <begin position="14"/>
        <end position="96"/>
    </location>
</feature>
<dbReference type="KEGG" id="lab:LA76x_1276"/>
<accession>A0A0S2F7C6</accession>
<dbReference type="SUPFAM" id="SSF160719">
    <property type="entry name" value="gpW/gp25-like"/>
    <property type="match status" value="1"/>
</dbReference>